<dbReference type="PATRIC" id="fig|45070.6.peg.1082"/>
<dbReference type="PROSITE" id="PS50088">
    <property type="entry name" value="ANK_REPEAT"/>
    <property type="match status" value="4"/>
</dbReference>
<feature type="compositionally biased region" description="Basic and acidic residues" evidence="4">
    <location>
        <begin position="631"/>
        <end position="641"/>
    </location>
</feature>
<dbReference type="SMART" id="SM00248">
    <property type="entry name" value="ANK"/>
    <property type="match status" value="6"/>
</dbReference>
<dbReference type="PANTHER" id="PTHR24198:SF165">
    <property type="entry name" value="ANKYRIN REPEAT-CONTAINING PROTEIN-RELATED"/>
    <property type="match status" value="1"/>
</dbReference>
<evidence type="ECO:0000256" key="3">
    <source>
        <dbReference type="PROSITE-ProRule" id="PRU00023"/>
    </source>
</evidence>
<dbReference type="Pfam" id="PF13637">
    <property type="entry name" value="Ank_4"/>
    <property type="match status" value="1"/>
</dbReference>
<dbReference type="PANTHER" id="PTHR24198">
    <property type="entry name" value="ANKYRIN REPEAT AND PROTEIN KINASE DOMAIN-CONTAINING PROTEIN"/>
    <property type="match status" value="1"/>
</dbReference>
<proteinExistence type="predicted"/>
<dbReference type="SUPFAM" id="SSF48403">
    <property type="entry name" value="Ankyrin repeat"/>
    <property type="match status" value="1"/>
</dbReference>
<feature type="compositionally biased region" description="Basic residues" evidence="4">
    <location>
        <begin position="576"/>
        <end position="586"/>
    </location>
</feature>
<protein>
    <submittedName>
        <fullName evidence="5">Ankyrin repeat protein</fullName>
    </submittedName>
</protein>
<dbReference type="Pfam" id="PF00023">
    <property type="entry name" value="Ank"/>
    <property type="match status" value="1"/>
</dbReference>
<sequence>MLPSGQKWLLSRLRSVLGGLCTGASFTKIDYNFQYGQSDLYYYFLEEINSIPEHDPIFDVIKNYLKERRQAFINAKAELLREIKSVNRINMVDKADFYRRLKSKVDQQLPFPFTGPSHQLSVEKLRGLVDIIDKIILHQASDQIRGALLLPRNQTRDIHQELMYLFNPDLVGKTKRVASYPHVLPTEELSTFFSTLSETLREAKINSKHGLSICFSDQTHMINVRFTDTGWELANINRGNARNFSDEAIGPEIVKSLPHSRQESQLLFSCQFYAPTVHADKVEDCLNAWRQNSVMKSLSKSTYETANFKVINISGKILSWLSIAVAAEDVEKVIELLKHIDNWNDYKHLFPAILHLAIREDKIDFVTELLGKGVPVKCTYDGRNPFHLAAAYGRKDILALLIDNGRGINLKKLINDFDEEGYTPLAIAVEEGNKEIVQQLLDCQKEVLPNLACRNSKTPLNIAVGNKDLAMASTLLESGADPNITFDDRGRTALHLAVILQDIKLVEKLLDYGAIIQSGVCSRGNIVSTLEIANRKGNKEIVALLTSRMAASASIPPPTLGTMNFLTPTFRENNPFKRHPLKKKNQQQKDPQPKDEEQILAVKQSLSEQLEQRRMRLQRDLTHLPQPAQQAKKEVNSEDRQPSSQKKQQRNDSQPQNAEQTFSNRSFDNPLNQRKELQQHGLSSHLPRPALQTKEGFNPKDQLIGIIGKLIDNIRNQKNGRETVRYSDWKTDLLQSISDRLEKETELPQEAKQRYILEIQEVCARRRNFFHFWAEPHSVAEFENLLKEEPTPRSLSFN</sequence>
<reference evidence="5 6" key="1">
    <citation type="submission" date="2015-11" db="EMBL/GenBank/DDBJ databases">
        <title>Genomic analysis of 38 Legionella species identifies large and diverse effector repertoires.</title>
        <authorList>
            <person name="Burstein D."/>
            <person name="Amaro F."/>
            <person name="Zusman T."/>
            <person name="Lifshitz Z."/>
            <person name="Cohen O."/>
            <person name="Gilbert J.A."/>
            <person name="Pupko T."/>
            <person name="Shuman H.A."/>
            <person name="Segal G."/>
        </authorList>
    </citation>
    <scope>NUCLEOTIDE SEQUENCE [LARGE SCALE GENOMIC DNA]</scope>
    <source>
        <strain evidence="5 6">ATCC 49506</strain>
    </source>
</reference>
<dbReference type="PROSITE" id="PS50297">
    <property type="entry name" value="ANK_REP_REGION"/>
    <property type="match status" value="4"/>
</dbReference>
<evidence type="ECO:0000313" key="6">
    <source>
        <dbReference type="Proteomes" id="UP000054725"/>
    </source>
</evidence>
<keyword evidence="2 3" id="KW-0040">ANK repeat</keyword>
<evidence type="ECO:0000256" key="1">
    <source>
        <dbReference type="ARBA" id="ARBA00022737"/>
    </source>
</evidence>
<name>A0A0W0WUP6_9GAMM</name>
<dbReference type="InterPro" id="IPR036770">
    <property type="entry name" value="Ankyrin_rpt-contain_sf"/>
</dbReference>
<dbReference type="InterPro" id="IPR002110">
    <property type="entry name" value="Ankyrin_rpt"/>
</dbReference>
<feature type="repeat" description="ANK" evidence="3">
    <location>
        <begin position="420"/>
        <end position="442"/>
    </location>
</feature>
<dbReference type="EMBL" id="LNYO01000013">
    <property type="protein sequence ID" value="KTD36037.1"/>
    <property type="molecule type" value="Genomic_DNA"/>
</dbReference>
<dbReference type="Pfam" id="PF12796">
    <property type="entry name" value="Ank_2"/>
    <property type="match status" value="1"/>
</dbReference>
<dbReference type="STRING" id="45070.Lnau_1021"/>
<feature type="repeat" description="ANK" evidence="3">
    <location>
        <begin position="381"/>
        <end position="413"/>
    </location>
</feature>
<feature type="region of interest" description="Disordered" evidence="4">
    <location>
        <begin position="621"/>
        <end position="697"/>
    </location>
</feature>
<keyword evidence="6" id="KW-1185">Reference proteome</keyword>
<feature type="region of interest" description="Disordered" evidence="4">
    <location>
        <begin position="564"/>
        <end position="596"/>
    </location>
</feature>
<gene>
    <name evidence="5" type="primary">arp_1</name>
    <name evidence="5" type="ORF">Lnau_1021</name>
</gene>
<accession>A0A0W0WUP6</accession>
<feature type="repeat" description="ANK" evidence="3">
    <location>
        <begin position="489"/>
        <end position="514"/>
    </location>
</feature>
<dbReference type="Proteomes" id="UP000054725">
    <property type="component" value="Unassembled WGS sequence"/>
</dbReference>
<comment type="caution">
    <text evidence="5">The sequence shown here is derived from an EMBL/GenBank/DDBJ whole genome shotgun (WGS) entry which is preliminary data.</text>
</comment>
<feature type="repeat" description="ANK" evidence="3">
    <location>
        <begin position="455"/>
        <end position="487"/>
    </location>
</feature>
<dbReference type="PRINTS" id="PR01415">
    <property type="entry name" value="ANKYRIN"/>
</dbReference>
<feature type="compositionally biased region" description="Polar residues" evidence="4">
    <location>
        <begin position="642"/>
        <end position="672"/>
    </location>
</feature>
<organism evidence="5 6">
    <name type="scientific">Legionella nautarum</name>
    <dbReference type="NCBI Taxonomy" id="45070"/>
    <lineage>
        <taxon>Bacteria</taxon>
        <taxon>Pseudomonadati</taxon>
        <taxon>Pseudomonadota</taxon>
        <taxon>Gammaproteobacteria</taxon>
        <taxon>Legionellales</taxon>
        <taxon>Legionellaceae</taxon>
        <taxon>Legionella</taxon>
    </lineage>
</organism>
<keyword evidence="1" id="KW-0677">Repeat</keyword>
<dbReference type="RefSeq" id="WP_058504064.1">
    <property type="nucleotide sequence ID" value="NZ_CAAAIF010000001.1"/>
</dbReference>
<dbReference type="AlphaFoldDB" id="A0A0W0WUP6"/>
<dbReference type="Gene3D" id="1.25.40.20">
    <property type="entry name" value="Ankyrin repeat-containing domain"/>
    <property type="match status" value="2"/>
</dbReference>
<evidence type="ECO:0000256" key="4">
    <source>
        <dbReference type="SAM" id="MobiDB-lite"/>
    </source>
</evidence>
<evidence type="ECO:0000256" key="2">
    <source>
        <dbReference type="ARBA" id="ARBA00023043"/>
    </source>
</evidence>
<dbReference type="OrthoDB" id="5654426at2"/>
<evidence type="ECO:0000313" key="5">
    <source>
        <dbReference type="EMBL" id="KTD36037.1"/>
    </source>
</evidence>